<protein>
    <submittedName>
        <fullName evidence="2">Uncharacterized protein</fullName>
    </submittedName>
</protein>
<feature type="compositionally biased region" description="Basic and acidic residues" evidence="1">
    <location>
        <begin position="106"/>
        <end position="121"/>
    </location>
</feature>
<feature type="region of interest" description="Disordered" evidence="1">
    <location>
        <begin position="68"/>
        <end position="121"/>
    </location>
</feature>
<dbReference type="RefSeq" id="WP_235120500.1">
    <property type="nucleotide sequence ID" value="NZ_CP090978.1"/>
</dbReference>
<reference evidence="2 3" key="1">
    <citation type="journal article" date="2024" name="Int. J. Syst. Evol. Microbiol.">
        <title>Paenibacillus hexagrammi sp. nov., a novel bacterium isolated from the gut content of Hexagrammos agrammus.</title>
        <authorList>
            <person name="Jung H.K."/>
            <person name="Kim D.G."/>
            <person name="Zin H."/>
            <person name="Park J."/>
            <person name="Jung H."/>
            <person name="Kim Y.O."/>
            <person name="Kong H.J."/>
            <person name="Kim J.W."/>
            <person name="Kim Y.S."/>
        </authorList>
    </citation>
    <scope>NUCLEOTIDE SEQUENCE [LARGE SCALE GENOMIC DNA]</scope>
    <source>
        <strain evidence="2 3">YPD9-1</strain>
    </source>
</reference>
<evidence type="ECO:0000256" key="1">
    <source>
        <dbReference type="SAM" id="MobiDB-lite"/>
    </source>
</evidence>
<keyword evidence="3" id="KW-1185">Reference proteome</keyword>
<organism evidence="2 3">
    <name type="scientific">Paenibacillus hexagrammi</name>
    <dbReference type="NCBI Taxonomy" id="2908839"/>
    <lineage>
        <taxon>Bacteria</taxon>
        <taxon>Bacillati</taxon>
        <taxon>Bacillota</taxon>
        <taxon>Bacilli</taxon>
        <taxon>Bacillales</taxon>
        <taxon>Paenibacillaceae</taxon>
        <taxon>Paenibacillus</taxon>
    </lineage>
</organism>
<dbReference type="EMBL" id="CP090978">
    <property type="protein sequence ID" value="UJF34109.1"/>
    <property type="molecule type" value="Genomic_DNA"/>
</dbReference>
<accession>A0ABY3SJ94</accession>
<proteinExistence type="predicted"/>
<feature type="compositionally biased region" description="Low complexity" evidence="1">
    <location>
        <begin position="25"/>
        <end position="38"/>
    </location>
</feature>
<dbReference type="Proteomes" id="UP001649230">
    <property type="component" value="Chromosome"/>
</dbReference>
<gene>
    <name evidence="2" type="ORF">L0M14_02400</name>
</gene>
<name>A0ABY3SJ94_9BACL</name>
<sequence>MAQFQRIHRKESAAGKGLAGPSQLASTSTHSAGSSHSHAQMLIQMQRTLGNRAVQAYAAQFMALPRSAQAQVQRNPTPPPAQEEDSDTVEGLSIASDTVSESFGKPADDLKDAYDKSGEESVGHKAASIGAVGNTADMAGGILQIISSIKETLSVSEDTDRTVHNKNWNYAAQGASIVDGAGKTVSGGTGLVDKAAKSSGSLDGVGKSSVASDYTGSVGDAISGVKSAVLAVKGIYDMYSKFSEDGGLSKADTAKGIIEIIGNAIESAQSALKAAKSIMEIMETSTAALTTVIPGVSIAVSGVKIALKTVDAIKAGLNRSAMTVLKRSFKEKHASKGFIKAKRWFGGNAGVDQTKLAAHKRDLELRKSQGDSAAETELQEITQYELAREMKAINVKRTDRASLQIGIELTKIAGDVATLTGVGAQVGTPLKIVAAGVGAAMPAVRTLKQMGRDRAAKPGAWGLTKAVFNAEKSTEKKNEKRGADAQQLMDMIRALPQLDASKPEVVKQYQQAHQFVNAAGVSLFELEKVKNDPDKLKKAWLRLWRKGNRRRAYAA</sequence>
<feature type="region of interest" description="Disordered" evidence="1">
    <location>
        <begin position="1"/>
        <end position="38"/>
    </location>
</feature>
<evidence type="ECO:0000313" key="3">
    <source>
        <dbReference type="Proteomes" id="UP001649230"/>
    </source>
</evidence>
<evidence type="ECO:0000313" key="2">
    <source>
        <dbReference type="EMBL" id="UJF34109.1"/>
    </source>
</evidence>